<dbReference type="GO" id="GO:0016052">
    <property type="term" value="P:carbohydrate catabolic process"/>
    <property type="evidence" value="ECO:0007669"/>
    <property type="project" value="TreeGrafter"/>
</dbReference>
<dbReference type="EMBL" id="JABBXF010000012">
    <property type="protein sequence ID" value="NVK77421.1"/>
    <property type="molecule type" value="Genomic_DNA"/>
</dbReference>
<evidence type="ECO:0000313" key="5">
    <source>
        <dbReference type="Proteomes" id="UP000587462"/>
    </source>
</evidence>
<dbReference type="InterPro" id="IPR017853">
    <property type="entry name" value="GH"/>
</dbReference>
<dbReference type="Proteomes" id="UP000587462">
    <property type="component" value="Unassembled WGS sequence"/>
</dbReference>
<protein>
    <submittedName>
        <fullName evidence="4">Glycoside hydrolase family 25 protein</fullName>
    </submittedName>
</protein>
<evidence type="ECO:0000256" key="1">
    <source>
        <dbReference type="ARBA" id="ARBA00010646"/>
    </source>
</evidence>
<dbReference type="InterPro" id="IPR018077">
    <property type="entry name" value="Glyco_hydro_fam25_subgr"/>
</dbReference>
<dbReference type="SUPFAM" id="SSF51445">
    <property type="entry name" value="(Trans)glycosidases"/>
    <property type="match status" value="1"/>
</dbReference>
<evidence type="ECO:0000313" key="4">
    <source>
        <dbReference type="EMBL" id="NVK77421.1"/>
    </source>
</evidence>
<keyword evidence="5" id="KW-1185">Reference proteome</keyword>
<dbReference type="Gene3D" id="3.20.20.80">
    <property type="entry name" value="Glycosidases"/>
    <property type="match status" value="1"/>
</dbReference>
<dbReference type="GO" id="GO:0016998">
    <property type="term" value="P:cell wall macromolecule catabolic process"/>
    <property type="evidence" value="ECO:0007669"/>
    <property type="project" value="InterPro"/>
</dbReference>
<dbReference type="PROSITE" id="PS51904">
    <property type="entry name" value="GLYCOSYL_HYDROL_F25_2"/>
    <property type="match status" value="1"/>
</dbReference>
<dbReference type="GO" id="GO:0009253">
    <property type="term" value="P:peptidoglycan catabolic process"/>
    <property type="evidence" value="ECO:0007669"/>
    <property type="project" value="InterPro"/>
</dbReference>
<reference evidence="4 5" key="1">
    <citation type="submission" date="2020-04" db="EMBL/GenBank/DDBJ databases">
        <title>Draft Genome Sequence of Streptomyces morookaense DSM 40503, an 8-azaguanine-producing strain.</title>
        <authorList>
            <person name="Qi J."/>
            <person name="Gao J.-M."/>
        </authorList>
    </citation>
    <scope>NUCLEOTIDE SEQUENCE [LARGE SCALE GENOMIC DNA]</scope>
    <source>
        <strain evidence="4 5">DSM 40503</strain>
    </source>
</reference>
<keyword evidence="2 4" id="KW-0378">Hydrolase</keyword>
<dbReference type="CDD" id="cd00599">
    <property type="entry name" value="GH25_muramidase"/>
    <property type="match status" value="1"/>
</dbReference>
<name>A0A7Y7B1Q7_STRMO</name>
<sequence>MGIYGQDWASYQSSNPDTTGLSFAFVKVSEGLSYINPKWASQRDHAKAHGLVWGAYHYPHMANSPTGEADFFLAQVAWQPGDIVVLDWEGYDDANSGVPKARQVAYRDAWLSHVKSTMPDHAVGMYCNLDYWLNVDTTSNCGDFLWIATAGRPAGSPGIQAPWLFHQYSDDGVDRDYCHLGSRAALRDWSLSFQQPAPPTPHYTEDDMLAYLPPIPANTTVDLPVEPAGTPTNPQGSARNGPMWLCLAPQGAEGQVVTAFHHERGDWDAPAAPVTLTLTGSKLVLELPAGTDVDKVRIRSTAPLLGYITGRQVA</sequence>
<dbReference type="Pfam" id="PF01183">
    <property type="entry name" value="Glyco_hydro_25"/>
    <property type="match status" value="1"/>
</dbReference>
<organism evidence="4 5">
    <name type="scientific">Streptomyces morookaense</name>
    <name type="common">Streptoverticillium morookaense</name>
    <dbReference type="NCBI Taxonomy" id="1970"/>
    <lineage>
        <taxon>Bacteria</taxon>
        <taxon>Bacillati</taxon>
        <taxon>Actinomycetota</taxon>
        <taxon>Actinomycetes</taxon>
        <taxon>Kitasatosporales</taxon>
        <taxon>Streptomycetaceae</taxon>
        <taxon>Streptomyces</taxon>
    </lineage>
</organism>
<keyword evidence="3" id="KW-0326">Glycosidase</keyword>
<evidence type="ECO:0000256" key="2">
    <source>
        <dbReference type="ARBA" id="ARBA00022801"/>
    </source>
</evidence>
<comment type="similarity">
    <text evidence="1">Belongs to the glycosyl hydrolase 25 family.</text>
</comment>
<dbReference type="AlphaFoldDB" id="A0A7Y7B1Q7"/>
<accession>A0A7Y7B1Q7</accession>
<dbReference type="GO" id="GO:0003796">
    <property type="term" value="F:lysozyme activity"/>
    <property type="evidence" value="ECO:0007669"/>
    <property type="project" value="InterPro"/>
</dbReference>
<comment type="caution">
    <text evidence="4">The sequence shown here is derived from an EMBL/GenBank/DDBJ whole genome shotgun (WGS) entry which is preliminary data.</text>
</comment>
<evidence type="ECO:0000256" key="3">
    <source>
        <dbReference type="ARBA" id="ARBA00023295"/>
    </source>
</evidence>
<dbReference type="PANTHER" id="PTHR34135:SF2">
    <property type="entry name" value="LYSOZYME"/>
    <property type="match status" value="1"/>
</dbReference>
<dbReference type="InterPro" id="IPR002053">
    <property type="entry name" value="Glyco_hydro_25"/>
</dbReference>
<dbReference type="SMART" id="SM00641">
    <property type="entry name" value="Glyco_25"/>
    <property type="match status" value="1"/>
</dbReference>
<dbReference type="RefSeq" id="WP_171079209.1">
    <property type="nucleotide sequence ID" value="NZ_BNBU01000003.1"/>
</dbReference>
<gene>
    <name evidence="4" type="ORF">HG542_07065</name>
</gene>
<proteinExistence type="inferred from homology"/>
<dbReference type="PANTHER" id="PTHR34135">
    <property type="entry name" value="LYSOZYME"/>
    <property type="match status" value="1"/>
</dbReference>